<feature type="compositionally biased region" description="Basic and acidic residues" evidence="1">
    <location>
        <begin position="214"/>
        <end position="232"/>
    </location>
</feature>
<reference evidence="3 4" key="1">
    <citation type="submission" date="2016-11" db="EMBL/GenBank/DDBJ databases">
        <authorList>
            <person name="Jaros S."/>
            <person name="Januszkiewicz K."/>
            <person name="Wedrychowicz H."/>
        </authorList>
    </citation>
    <scope>NUCLEOTIDE SEQUENCE [LARGE SCALE GENOMIC DNA]</scope>
    <source>
        <strain evidence="3 4">DSM 18119</strain>
    </source>
</reference>
<proteinExistence type="predicted"/>
<dbReference type="InterPro" id="IPR014747">
    <property type="entry name" value="Bac_photo_RC_H_C"/>
</dbReference>
<feature type="compositionally biased region" description="Basic and acidic residues" evidence="1">
    <location>
        <begin position="250"/>
        <end position="266"/>
    </location>
</feature>
<gene>
    <name evidence="3" type="ORF">SAMN02745131_02013</name>
</gene>
<dbReference type="Pfam" id="PF05239">
    <property type="entry name" value="PRC"/>
    <property type="match status" value="1"/>
</dbReference>
<dbReference type="EMBL" id="FQUU01000007">
    <property type="protein sequence ID" value="SHF19617.1"/>
    <property type="molecule type" value="Genomic_DNA"/>
</dbReference>
<evidence type="ECO:0000313" key="3">
    <source>
        <dbReference type="EMBL" id="SHF19617.1"/>
    </source>
</evidence>
<dbReference type="SUPFAM" id="SSF50346">
    <property type="entry name" value="PRC-barrel domain"/>
    <property type="match status" value="1"/>
</dbReference>
<dbReference type="AlphaFoldDB" id="A0A1M4ZP94"/>
<dbReference type="Proteomes" id="UP000184048">
    <property type="component" value="Unassembled WGS sequence"/>
</dbReference>
<dbReference type="Gene3D" id="3.90.50.10">
    <property type="entry name" value="Photosynthetic Reaction Center, subunit H, domain 2"/>
    <property type="match status" value="1"/>
</dbReference>
<feature type="region of interest" description="Disordered" evidence="1">
    <location>
        <begin position="185"/>
        <end position="266"/>
    </location>
</feature>
<dbReference type="InterPro" id="IPR011033">
    <property type="entry name" value="PRC_barrel-like_sf"/>
</dbReference>
<dbReference type="GO" id="GO:0030077">
    <property type="term" value="C:plasma membrane light-harvesting complex"/>
    <property type="evidence" value="ECO:0007669"/>
    <property type="project" value="InterPro"/>
</dbReference>
<dbReference type="GO" id="GO:0019684">
    <property type="term" value="P:photosynthesis, light reaction"/>
    <property type="evidence" value="ECO:0007669"/>
    <property type="project" value="InterPro"/>
</dbReference>
<dbReference type="InterPro" id="IPR027275">
    <property type="entry name" value="PRC-brl_dom"/>
</dbReference>
<evidence type="ECO:0000259" key="2">
    <source>
        <dbReference type="Pfam" id="PF05239"/>
    </source>
</evidence>
<evidence type="ECO:0000256" key="1">
    <source>
        <dbReference type="SAM" id="MobiDB-lite"/>
    </source>
</evidence>
<dbReference type="OrthoDB" id="581516at2"/>
<feature type="domain" description="PRC-barrel" evidence="2">
    <location>
        <begin position="25"/>
        <end position="94"/>
    </location>
</feature>
<name>A0A1M4ZP94_9BACT</name>
<accession>A0A1M4ZP94</accession>
<organism evidence="3 4">
    <name type="scientific">Flavisolibacter ginsengisoli DSM 18119</name>
    <dbReference type="NCBI Taxonomy" id="1121884"/>
    <lineage>
        <taxon>Bacteria</taxon>
        <taxon>Pseudomonadati</taxon>
        <taxon>Bacteroidota</taxon>
        <taxon>Chitinophagia</taxon>
        <taxon>Chitinophagales</taxon>
        <taxon>Chitinophagaceae</taxon>
        <taxon>Flavisolibacter</taxon>
    </lineage>
</organism>
<keyword evidence="4" id="KW-1185">Reference proteome</keyword>
<protein>
    <submittedName>
        <fullName evidence="3">PRC-barrel domain-containing protein</fullName>
    </submittedName>
</protein>
<sequence length="266" mass="30868">MDNMKHRRLQELDHSDFEIVDGEPDIRGWDVKNATGQKIGEVEDLIVDAAQKKVRYMVVDLGHNDLNLDDRKILLPIGLAELDTKEDDVLIPRIQTEQLRSLPVYDKDHLDAEVEGRICSTLGRTGEKMQIASNAEPNPEFYRHDYFNDDNLYKNRSGRMAGAQPVNNDYERGLRLWEARSKGGIVETGTDRNNNSRNNVRSEESYRGQSSMNEEDRMERIRNRRDQYEQRRQIGGMEKNRGSSYGNNRSVERRISEEGLRDPDEQ</sequence>
<dbReference type="STRING" id="1121884.SAMN02745131_02013"/>
<evidence type="ECO:0000313" key="4">
    <source>
        <dbReference type="Proteomes" id="UP000184048"/>
    </source>
</evidence>